<proteinExistence type="predicted"/>
<feature type="transmembrane region" description="Helical" evidence="6">
    <location>
        <begin position="245"/>
        <end position="261"/>
    </location>
</feature>
<feature type="transmembrane region" description="Helical" evidence="6">
    <location>
        <begin position="78"/>
        <end position="98"/>
    </location>
</feature>
<evidence type="ECO:0000313" key="7">
    <source>
        <dbReference type="EMBL" id="SVA00315.1"/>
    </source>
</evidence>
<dbReference type="InterPro" id="IPR011701">
    <property type="entry name" value="MFS"/>
</dbReference>
<sequence length="359" mass="38251">MVFGMPFFVGGIISELGFSQSQANLISSAEIAGMSLSSLMGIFWISRFRWQRIAYFGLGVIIIGNLISSMIIDFQTLVIIRFLTGLLGHGVGFALGVAAIGRTNNPDKNFAYSVASQVIMGSITALVVPITIAKYGIAGMCVPAMIIALLTLLFVSKLRDPAKNNVQESSAATPKGILILPLIGLFIMVIWQMGVGPFFNNLVPFGLSINLKGDEIGTALFLSTGLSIMGPLAASALASKINRSVAISSALILQIIIVLSFQGDMDWYGFTIRAILFQTSWNFAGPFLMGMVANVDKTGQYSVLIPASQLGGISIGHAVIASLIQGNNLALVNYFCAGVILISILLYLLSSKQLNKINQ</sequence>
<name>A0A381S894_9ZZZZ</name>
<gene>
    <name evidence="7" type="ORF">METZ01_LOCUS53169</name>
</gene>
<feature type="transmembrane region" description="Helical" evidence="6">
    <location>
        <begin position="25"/>
        <end position="46"/>
    </location>
</feature>
<keyword evidence="5 6" id="KW-0472">Membrane</keyword>
<protein>
    <recommendedName>
        <fullName evidence="8">Major facilitator superfamily (MFS) profile domain-containing protein</fullName>
    </recommendedName>
</protein>
<feature type="transmembrane region" description="Helical" evidence="6">
    <location>
        <begin position="267"/>
        <end position="289"/>
    </location>
</feature>
<keyword evidence="4 6" id="KW-1133">Transmembrane helix</keyword>
<feature type="transmembrane region" description="Helical" evidence="6">
    <location>
        <begin position="176"/>
        <end position="199"/>
    </location>
</feature>
<dbReference type="SUPFAM" id="SSF103473">
    <property type="entry name" value="MFS general substrate transporter"/>
    <property type="match status" value="1"/>
</dbReference>
<organism evidence="7">
    <name type="scientific">marine metagenome</name>
    <dbReference type="NCBI Taxonomy" id="408172"/>
    <lineage>
        <taxon>unclassified sequences</taxon>
        <taxon>metagenomes</taxon>
        <taxon>ecological metagenomes</taxon>
    </lineage>
</organism>
<dbReference type="InterPro" id="IPR050189">
    <property type="entry name" value="MFS_Efflux_Transporters"/>
</dbReference>
<accession>A0A381S894</accession>
<feature type="transmembrane region" description="Helical" evidence="6">
    <location>
        <begin position="219"/>
        <end position="238"/>
    </location>
</feature>
<feature type="transmembrane region" description="Helical" evidence="6">
    <location>
        <begin position="110"/>
        <end position="130"/>
    </location>
</feature>
<feature type="transmembrane region" description="Helical" evidence="6">
    <location>
        <begin position="53"/>
        <end position="72"/>
    </location>
</feature>
<evidence type="ECO:0000256" key="3">
    <source>
        <dbReference type="ARBA" id="ARBA00022692"/>
    </source>
</evidence>
<reference evidence="7" key="1">
    <citation type="submission" date="2018-05" db="EMBL/GenBank/DDBJ databases">
        <authorList>
            <person name="Lanie J.A."/>
            <person name="Ng W.-L."/>
            <person name="Kazmierczak K.M."/>
            <person name="Andrzejewski T.M."/>
            <person name="Davidsen T.M."/>
            <person name="Wayne K.J."/>
            <person name="Tettelin H."/>
            <person name="Glass J.I."/>
            <person name="Rusch D."/>
            <person name="Podicherti R."/>
            <person name="Tsui H.-C.T."/>
            <person name="Winkler M.E."/>
        </authorList>
    </citation>
    <scope>NUCLEOTIDE SEQUENCE</scope>
</reference>
<keyword evidence="3 6" id="KW-0812">Transmembrane</keyword>
<dbReference type="Pfam" id="PF07690">
    <property type="entry name" value="MFS_1"/>
    <property type="match status" value="1"/>
</dbReference>
<evidence type="ECO:0000256" key="6">
    <source>
        <dbReference type="SAM" id="Phobius"/>
    </source>
</evidence>
<dbReference type="PANTHER" id="PTHR43124">
    <property type="entry name" value="PURINE EFFLUX PUMP PBUE"/>
    <property type="match status" value="1"/>
</dbReference>
<dbReference type="PANTHER" id="PTHR43124:SF10">
    <property type="entry name" value="PURINE EFFLUX PUMP PBUE"/>
    <property type="match status" value="1"/>
</dbReference>
<dbReference type="Gene3D" id="1.20.1250.20">
    <property type="entry name" value="MFS general substrate transporter like domains"/>
    <property type="match status" value="1"/>
</dbReference>
<evidence type="ECO:0000256" key="1">
    <source>
        <dbReference type="ARBA" id="ARBA00004651"/>
    </source>
</evidence>
<evidence type="ECO:0008006" key="8">
    <source>
        <dbReference type="Google" id="ProtNLM"/>
    </source>
</evidence>
<dbReference type="EMBL" id="UINC01002788">
    <property type="protein sequence ID" value="SVA00315.1"/>
    <property type="molecule type" value="Genomic_DNA"/>
</dbReference>
<dbReference type="InterPro" id="IPR036259">
    <property type="entry name" value="MFS_trans_sf"/>
</dbReference>
<dbReference type="GO" id="GO:0022857">
    <property type="term" value="F:transmembrane transporter activity"/>
    <property type="evidence" value="ECO:0007669"/>
    <property type="project" value="InterPro"/>
</dbReference>
<keyword evidence="2" id="KW-1003">Cell membrane</keyword>
<dbReference type="GO" id="GO:0005886">
    <property type="term" value="C:plasma membrane"/>
    <property type="evidence" value="ECO:0007669"/>
    <property type="project" value="UniProtKB-SubCell"/>
</dbReference>
<comment type="subcellular location">
    <subcellularLocation>
        <location evidence="1">Cell membrane</location>
        <topology evidence="1">Multi-pass membrane protein</topology>
    </subcellularLocation>
</comment>
<feature type="transmembrane region" description="Helical" evidence="6">
    <location>
        <begin position="330"/>
        <end position="349"/>
    </location>
</feature>
<feature type="transmembrane region" description="Helical" evidence="6">
    <location>
        <begin position="301"/>
        <end position="324"/>
    </location>
</feature>
<evidence type="ECO:0000256" key="2">
    <source>
        <dbReference type="ARBA" id="ARBA00022475"/>
    </source>
</evidence>
<feature type="transmembrane region" description="Helical" evidence="6">
    <location>
        <begin position="136"/>
        <end position="155"/>
    </location>
</feature>
<dbReference type="AlphaFoldDB" id="A0A381S894"/>
<evidence type="ECO:0000256" key="4">
    <source>
        <dbReference type="ARBA" id="ARBA00022989"/>
    </source>
</evidence>
<evidence type="ECO:0000256" key="5">
    <source>
        <dbReference type="ARBA" id="ARBA00023136"/>
    </source>
</evidence>